<sequence>MDLDDKTIAMIGSGYIGQALLNLWKGQGYHLIATTTSEEKRGALAQMADEAIVMKTSETEKLASVLERADACVITLAPRDGTGYSETYLKSAEDIAHLLQHRKRPLHLIYTSSISVYGKPHISPVTEDLPLHPETDNQRILAATEETYLGIQNPLVGVTVLRLGGIFGPGRDLSSRAARLLTRPMPGTGEEKTNHTHLDDIIGAIDFCLRNGVYGAYNLTMDAHPTRRELYGKLAIELSLPQPKWDPALPSAHGIGMAVDSSKLKAKGYSFAHDKLFASE</sequence>
<reference evidence="3" key="1">
    <citation type="submission" date="2015-06" db="EMBL/GenBank/DDBJ databases">
        <authorList>
            <person name="Bertelli C."/>
        </authorList>
    </citation>
    <scope>NUCLEOTIDE SEQUENCE [LARGE SCALE GENOMIC DNA]</scope>
    <source>
        <strain evidence="3">CRIB-30</strain>
    </source>
</reference>
<dbReference type="GO" id="GO:0004029">
    <property type="term" value="F:aldehyde dehydrogenase (NAD+) activity"/>
    <property type="evidence" value="ECO:0007669"/>
    <property type="project" value="TreeGrafter"/>
</dbReference>
<evidence type="ECO:0000259" key="1">
    <source>
        <dbReference type="Pfam" id="PF01370"/>
    </source>
</evidence>
<dbReference type="PANTHER" id="PTHR48079:SF6">
    <property type="entry name" value="NAD(P)-BINDING DOMAIN-CONTAINING PROTEIN-RELATED"/>
    <property type="match status" value="1"/>
</dbReference>
<dbReference type="SUPFAM" id="SSF51735">
    <property type="entry name" value="NAD(P)-binding Rossmann-fold domains"/>
    <property type="match status" value="1"/>
</dbReference>
<dbReference type="Proteomes" id="UP000220251">
    <property type="component" value="Unassembled WGS sequence"/>
</dbReference>
<evidence type="ECO:0000313" key="2">
    <source>
        <dbReference type="EMBL" id="CRX38265.1"/>
    </source>
</evidence>
<dbReference type="GO" id="GO:0005737">
    <property type="term" value="C:cytoplasm"/>
    <property type="evidence" value="ECO:0007669"/>
    <property type="project" value="TreeGrafter"/>
</dbReference>
<dbReference type="Gene3D" id="3.40.50.720">
    <property type="entry name" value="NAD(P)-binding Rossmann-like Domain"/>
    <property type="match status" value="1"/>
</dbReference>
<evidence type="ECO:0000313" key="3">
    <source>
        <dbReference type="Proteomes" id="UP000220251"/>
    </source>
</evidence>
<dbReference type="PANTHER" id="PTHR48079">
    <property type="entry name" value="PROTEIN YEEZ"/>
    <property type="match status" value="1"/>
</dbReference>
<dbReference type="InterPro" id="IPR051783">
    <property type="entry name" value="NAD(P)-dependent_oxidoreduct"/>
</dbReference>
<dbReference type="EMBL" id="CWGJ01000011">
    <property type="protein sequence ID" value="CRX38265.1"/>
    <property type="molecule type" value="Genomic_DNA"/>
</dbReference>
<dbReference type="AlphaFoldDB" id="A0A0H5E4T8"/>
<dbReference type="RefSeq" id="WP_098038109.1">
    <property type="nucleotide sequence ID" value="NZ_CWGJ01000011.1"/>
</dbReference>
<dbReference type="InterPro" id="IPR001509">
    <property type="entry name" value="Epimerase_deHydtase"/>
</dbReference>
<dbReference type="InterPro" id="IPR036291">
    <property type="entry name" value="NAD(P)-bd_dom_sf"/>
</dbReference>
<organism evidence="2 3">
    <name type="scientific">Estrella lausannensis</name>
    <dbReference type="NCBI Taxonomy" id="483423"/>
    <lineage>
        <taxon>Bacteria</taxon>
        <taxon>Pseudomonadati</taxon>
        <taxon>Chlamydiota</taxon>
        <taxon>Chlamydiia</taxon>
        <taxon>Parachlamydiales</taxon>
        <taxon>Candidatus Criblamydiaceae</taxon>
        <taxon>Estrella</taxon>
    </lineage>
</organism>
<gene>
    <name evidence="2" type="ORF">ELAC_0916</name>
</gene>
<dbReference type="OrthoDB" id="9808276at2"/>
<accession>A0A0H5E4T8</accession>
<dbReference type="Pfam" id="PF01370">
    <property type="entry name" value="Epimerase"/>
    <property type="match status" value="1"/>
</dbReference>
<feature type="domain" description="NAD-dependent epimerase/dehydratase" evidence="1">
    <location>
        <begin position="12"/>
        <end position="219"/>
    </location>
</feature>
<protein>
    <submittedName>
        <fullName evidence="2">NAD dependent epimerase/dehydratase</fullName>
    </submittedName>
</protein>
<keyword evidence="3" id="KW-1185">Reference proteome</keyword>
<proteinExistence type="predicted"/>
<name>A0A0H5E4T8_9BACT</name>